<gene>
    <name evidence="5" type="ORF">B4U79_00372</name>
    <name evidence="4" type="ORF">B4U79_09526</name>
</gene>
<evidence type="ECO:0000313" key="5">
    <source>
        <dbReference type="EMBL" id="RWS06144.1"/>
    </source>
</evidence>
<dbReference type="InterPro" id="IPR050565">
    <property type="entry name" value="LYPA1-2/EST-like"/>
</dbReference>
<dbReference type="Proteomes" id="UP000285301">
    <property type="component" value="Unassembled WGS sequence"/>
</dbReference>
<dbReference type="STRING" id="1965070.A0A3S3NU70"/>
<dbReference type="SUPFAM" id="SSF53474">
    <property type="entry name" value="alpha/beta-Hydrolases"/>
    <property type="match status" value="1"/>
</dbReference>
<reference evidence="4" key="2">
    <citation type="submission" date="2018-11" db="EMBL/GenBank/DDBJ databases">
        <title>Trombidioid mite genomics.</title>
        <authorList>
            <person name="Dong X."/>
        </authorList>
    </citation>
    <scope>NUCLEOTIDE SEQUENCE</scope>
    <source>
        <strain evidence="4">UoL-WK</strain>
    </source>
</reference>
<sequence>MSSNNSAVVVDAKNGNHTATLIFLHGRGDTGHGWADTFARLKPPYVKCICPTAPEIAITLAGGCVMNAWFDLLTPYGEEGLEDESGIKRMTEYIHNLIENEQTKFNIPAKRIMLGGYSQGGGLAFHSALRYKEPLAGLVALSCWLPLRSDYPQALNENLRNMPVLQCHGEIDPIIPCEWSMMSVEPVKHVMSDYEYKRFPGLGHTTFPPVIKTNLN</sequence>
<dbReference type="InterPro" id="IPR003140">
    <property type="entry name" value="PLipase/COase/thioEstase"/>
</dbReference>
<protein>
    <recommendedName>
        <fullName evidence="2">palmitoyl-protein hydrolase</fullName>
        <ecNumber evidence="2">3.1.2.22</ecNumber>
    </recommendedName>
</protein>
<comment type="similarity">
    <text evidence="1">Belongs to the AB hydrolase superfamily. AB hydrolase 2 family.</text>
</comment>
<dbReference type="GO" id="GO:0008474">
    <property type="term" value="F:palmitoyl-(protein) hydrolase activity"/>
    <property type="evidence" value="ECO:0007669"/>
    <property type="project" value="UniProtKB-EC"/>
</dbReference>
<keyword evidence="6" id="KW-1185">Reference proteome</keyword>
<organism evidence="4 6">
    <name type="scientific">Dinothrombium tinctorium</name>
    <dbReference type="NCBI Taxonomy" id="1965070"/>
    <lineage>
        <taxon>Eukaryota</taxon>
        <taxon>Metazoa</taxon>
        <taxon>Ecdysozoa</taxon>
        <taxon>Arthropoda</taxon>
        <taxon>Chelicerata</taxon>
        <taxon>Arachnida</taxon>
        <taxon>Acari</taxon>
        <taxon>Acariformes</taxon>
        <taxon>Trombidiformes</taxon>
        <taxon>Prostigmata</taxon>
        <taxon>Anystina</taxon>
        <taxon>Parasitengona</taxon>
        <taxon>Trombidioidea</taxon>
        <taxon>Trombidiidae</taxon>
        <taxon>Dinothrombium</taxon>
    </lineage>
</organism>
<dbReference type="AlphaFoldDB" id="A0A3S3NU70"/>
<dbReference type="GO" id="GO:0005737">
    <property type="term" value="C:cytoplasm"/>
    <property type="evidence" value="ECO:0007669"/>
    <property type="project" value="TreeGrafter"/>
</dbReference>
<accession>A0A3S3NU70</accession>
<evidence type="ECO:0000313" key="6">
    <source>
        <dbReference type="Proteomes" id="UP000285301"/>
    </source>
</evidence>
<evidence type="ECO:0000313" key="4">
    <source>
        <dbReference type="EMBL" id="RWS06140.1"/>
    </source>
</evidence>
<reference evidence="4 6" key="1">
    <citation type="journal article" date="2018" name="Gigascience">
        <title>Genomes of trombidid mites reveal novel predicted allergens and laterally-transferred genes associated with secondary metabolism.</title>
        <authorList>
            <person name="Dong X."/>
            <person name="Chaisiri K."/>
            <person name="Xia D."/>
            <person name="Armstrong S.D."/>
            <person name="Fang Y."/>
            <person name="Donnelly M.J."/>
            <person name="Kadowaki T."/>
            <person name="McGarry J.W."/>
            <person name="Darby A.C."/>
            <person name="Makepeace B.L."/>
        </authorList>
    </citation>
    <scope>NUCLEOTIDE SEQUENCE [LARGE SCALE GENOMIC DNA]</scope>
    <source>
        <strain evidence="4">UoL-WK</strain>
    </source>
</reference>
<comment type="caution">
    <text evidence="4">The sequence shown here is derived from an EMBL/GenBank/DDBJ whole genome shotgun (WGS) entry which is preliminary data.</text>
</comment>
<dbReference type="Pfam" id="PF02230">
    <property type="entry name" value="Abhydrolase_2"/>
    <property type="match status" value="1"/>
</dbReference>
<dbReference type="GO" id="GO:0052689">
    <property type="term" value="F:carboxylic ester hydrolase activity"/>
    <property type="evidence" value="ECO:0007669"/>
    <property type="project" value="TreeGrafter"/>
</dbReference>
<dbReference type="OrthoDB" id="2418081at2759"/>
<evidence type="ECO:0000256" key="2">
    <source>
        <dbReference type="ARBA" id="ARBA00012423"/>
    </source>
</evidence>
<name>A0A3S3NU70_9ACAR</name>
<dbReference type="EMBL" id="NCKU01004316">
    <property type="protein sequence ID" value="RWS06140.1"/>
    <property type="molecule type" value="Genomic_DNA"/>
</dbReference>
<evidence type="ECO:0000256" key="1">
    <source>
        <dbReference type="ARBA" id="ARBA00006499"/>
    </source>
</evidence>
<dbReference type="PANTHER" id="PTHR10655">
    <property type="entry name" value="LYSOPHOSPHOLIPASE-RELATED"/>
    <property type="match status" value="1"/>
</dbReference>
<proteinExistence type="inferred from homology"/>
<evidence type="ECO:0000259" key="3">
    <source>
        <dbReference type="Pfam" id="PF02230"/>
    </source>
</evidence>
<dbReference type="EMBL" id="NCKU01004314">
    <property type="protein sequence ID" value="RWS06144.1"/>
    <property type="molecule type" value="Genomic_DNA"/>
</dbReference>
<dbReference type="EC" id="3.1.2.22" evidence="2"/>
<dbReference type="InterPro" id="IPR029058">
    <property type="entry name" value="AB_hydrolase_fold"/>
</dbReference>
<dbReference type="PANTHER" id="PTHR10655:SF68">
    <property type="entry name" value="PALMITOYL-PROTEIN HYDROLASE"/>
    <property type="match status" value="1"/>
</dbReference>
<feature type="domain" description="Phospholipase/carboxylesterase/thioesterase" evidence="3">
    <location>
        <begin position="8"/>
        <end position="207"/>
    </location>
</feature>
<dbReference type="Gene3D" id="3.40.50.1820">
    <property type="entry name" value="alpha/beta hydrolase"/>
    <property type="match status" value="1"/>
</dbReference>